<accession>A0A5B7F2R3</accession>
<dbReference type="Proteomes" id="UP000324222">
    <property type="component" value="Unassembled WGS sequence"/>
</dbReference>
<proteinExistence type="predicted"/>
<keyword evidence="2" id="KW-1185">Reference proteome</keyword>
<protein>
    <submittedName>
        <fullName evidence="1">Uncharacterized protein</fullName>
    </submittedName>
</protein>
<evidence type="ECO:0000313" key="2">
    <source>
        <dbReference type="Proteomes" id="UP000324222"/>
    </source>
</evidence>
<reference evidence="1 2" key="1">
    <citation type="submission" date="2019-05" db="EMBL/GenBank/DDBJ databases">
        <title>Another draft genome of Portunus trituberculatus and its Hox gene families provides insights of decapod evolution.</title>
        <authorList>
            <person name="Jeong J.-H."/>
            <person name="Song I."/>
            <person name="Kim S."/>
            <person name="Choi T."/>
            <person name="Kim D."/>
            <person name="Ryu S."/>
            <person name="Kim W."/>
        </authorList>
    </citation>
    <scope>NUCLEOTIDE SEQUENCE [LARGE SCALE GENOMIC DNA]</scope>
    <source>
        <tissue evidence="1">Muscle</tissue>
    </source>
</reference>
<organism evidence="1 2">
    <name type="scientific">Portunus trituberculatus</name>
    <name type="common">Swimming crab</name>
    <name type="synonym">Neptunus trituberculatus</name>
    <dbReference type="NCBI Taxonomy" id="210409"/>
    <lineage>
        <taxon>Eukaryota</taxon>
        <taxon>Metazoa</taxon>
        <taxon>Ecdysozoa</taxon>
        <taxon>Arthropoda</taxon>
        <taxon>Crustacea</taxon>
        <taxon>Multicrustacea</taxon>
        <taxon>Malacostraca</taxon>
        <taxon>Eumalacostraca</taxon>
        <taxon>Eucarida</taxon>
        <taxon>Decapoda</taxon>
        <taxon>Pleocyemata</taxon>
        <taxon>Brachyura</taxon>
        <taxon>Eubrachyura</taxon>
        <taxon>Portunoidea</taxon>
        <taxon>Portunidae</taxon>
        <taxon>Portuninae</taxon>
        <taxon>Portunus</taxon>
    </lineage>
</organism>
<gene>
    <name evidence="1" type="ORF">E2C01_034391</name>
</gene>
<evidence type="ECO:0000313" key="1">
    <source>
        <dbReference type="EMBL" id="MPC40822.1"/>
    </source>
</evidence>
<comment type="caution">
    <text evidence="1">The sequence shown here is derived from an EMBL/GenBank/DDBJ whole genome shotgun (WGS) entry which is preliminary data.</text>
</comment>
<sequence length="71" mass="8702">MYWRRMYSYCDNSRTCAYHWEASALRQYQPQQQRLLSRKTAPKRKVVLSVRKRCHYVRCKVFSGLRDTKIV</sequence>
<dbReference type="EMBL" id="VSRR010004826">
    <property type="protein sequence ID" value="MPC40822.1"/>
    <property type="molecule type" value="Genomic_DNA"/>
</dbReference>
<name>A0A5B7F2R3_PORTR</name>
<dbReference type="AlphaFoldDB" id="A0A5B7F2R3"/>